<reference evidence="3" key="1">
    <citation type="submission" date="2022-10" db="EMBL/GenBank/DDBJ databases">
        <title>The complete genomes of actinobacterial strains from the NBC collection.</title>
        <authorList>
            <person name="Joergensen T.S."/>
            <person name="Alvarez Arevalo M."/>
            <person name="Sterndorff E.B."/>
            <person name="Faurdal D."/>
            <person name="Vuksanovic O."/>
            <person name="Mourched A.-S."/>
            <person name="Charusanti P."/>
            <person name="Shaw S."/>
            <person name="Blin K."/>
            <person name="Weber T."/>
        </authorList>
    </citation>
    <scope>NUCLEOTIDE SEQUENCE</scope>
    <source>
        <strain evidence="3">NBC_00248</strain>
    </source>
</reference>
<dbReference type="PANTHER" id="PTHR11461:SF211">
    <property type="entry name" value="GH10112P-RELATED"/>
    <property type="match status" value="1"/>
</dbReference>
<dbReference type="EMBL" id="CP108090">
    <property type="protein sequence ID" value="WUQ10568.1"/>
    <property type="molecule type" value="Genomic_DNA"/>
</dbReference>
<evidence type="ECO:0000313" key="4">
    <source>
        <dbReference type="Proteomes" id="UP001432039"/>
    </source>
</evidence>
<dbReference type="RefSeq" id="WP_328960110.1">
    <property type="nucleotide sequence ID" value="NZ_CP108090.1"/>
</dbReference>
<evidence type="ECO:0000313" key="3">
    <source>
        <dbReference type="EMBL" id="WUQ10568.1"/>
    </source>
</evidence>
<dbReference type="Proteomes" id="UP001432039">
    <property type="component" value="Chromosome"/>
</dbReference>
<dbReference type="InterPro" id="IPR023796">
    <property type="entry name" value="Serpin_dom"/>
</dbReference>
<dbReference type="Gene3D" id="3.30.497.10">
    <property type="entry name" value="Antithrombin, subunit I, domain 2"/>
    <property type="match status" value="2"/>
</dbReference>
<dbReference type="SUPFAM" id="SSF56574">
    <property type="entry name" value="Serpins"/>
    <property type="match status" value="2"/>
</dbReference>
<proteinExistence type="inferred from homology"/>
<gene>
    <name evidence="3" type="ORF">OG517_03505</name>
</gene>
<sequence>MDNGTVRAVNRLTTRWVAQAPAPDSGTVFAASGVWPLLALLADGAGGPARAELAEALGIPAEAAAGAARELLAVLGRVRGLQAATGLWARAEVPLEEGWSAKLPAGARGTLSGVPVADAKVLDAWAAERTGGLIEHVPVSWPEDTRLVLASALALRVRWAEPFQEAPVAVAEGPWARRVLRRLSRTTRSLDEIRVAHGPAGAVSVLEVAGTEDVDVHLLLGDPRTPSRSVLETGLAAVTGAVPSLAGSELPDGTPGPGLTTDTVDSPFPVDLLQVRTVAFSLFAEHDLLDHAPLFGLDTARDENFEHFPGISSEPLAIGSAQQSAMARFHATGFEAAAVTALAARPGGAAPPRVRHRVRRAEVRFDRPFGFLAVHRDSRLVLAAGWVTDPETAVEGGRYVGARRPAPRSR</sequence>
<evidence type="ECO:0000259" key="2">
    <source>
        <dbReference type="SMART" id="SM00093"/>
    </source>
</evidence>
<organism evidence="3 4">
    <name type="scientific">Streptomyces virginiae</name>
    <name type="common">Streptomyces cinnamonensis</name>
    <dbReference type="NCBI Taxonomy" id="1961"/>
    <lineage>
        <taxon>Bacteria</taxon>
        <taxon>Bacillati</taxon>
        <taxon>Actinomycetota</taxon>
        <taxon>Actinomycetes</taxon>
        <taxon>Kitasatosporales</taxon>
        <taxon>Streptomycetaceae</taxon>
        <taxon>Streptomyces</taxon>
    </lineage>
</organism>
<keyword evidence="4" id="KW-1185">Reference proteome</keyword>
<dbReference type="SMART" id="SM00093">
    <property type="entry name" value="SERPIN"/>
    <property type="match status" value="1"/>
</dbReference>
<dbReference type="InterPro" id="IPR036186">
    <property type="entry name" value="Serpin_sf"/>
</dbReference>
<accession>A0ABZ1T669</accession>
<evidence type="ECO:0000256" key="1">
    <source>
        <dbReference type="RuleBase" id="RU000411"/>
    </source>
</evidence>
<name>A0ABZ1T669_STRVG</name>
<dbReference type="InterPro" id="IPR000215">
    <property type="entry name" value="Serpin_fam"/>
</dbReference>
<comment type="similarity">
    <text evidence="1">Belongs to the serpin family.</text>
</comment>
<dbReference type="InterPro" id="IPR042178">
    <property type="entry name" value="Serpin_sf_1"/>
</dbReference>
<protein>
    <submittedName>
        <fullName evidence="3">Proteinase inhibitor I4 serpin</fullName>
    </submittedName>
</protein>
<feature type="domain" description="Serpin" evidence="2">
    <location>
        <begin position="10"/>
        <end position="390"/>
    </location>
</feature>
<dbReference type="PANTHER" id="PTHR11461">
    <property type="entry name" value="SERINE PROTEASE INHIBITOR, SERPIN"/>
    <property type="match status" value="1"/>
</dbReference>
<dbReference type="Pfam" id="PF00079">
    <property type="entry name" value="Serpin"/>
    <property type="match status" value="2"/>
</dbReference>